<proteinExistence type="predicted"/>
<keyword evidence="3" id="KW-1185">Reference proteome</keyword>
<reference evidence="2 3" key="1">
    <citation type="journal article" date="2016" name="Genome Biol. Evol.">
        <title>Divergent and convergent evolution of fungal pathogenicity.</title>
        <authorList>
            <person name="Shang Y."/>
            <person name="Xiao G."/>
            <person name="Zheng P."/>
            <person name="Cen K."/>
            <person name="Zhan S."/>
            <person name="Wang C."/>
        </authorList>
    </citation>
    <scope>NUCLEOTIDE SEQUENCE [LARGE SCALE GENOMIC DNA]</scope>
    <source>
        <strain evidence="2 3">RCEF 1005</strain>
    </source>
</reference>
<name>A0A168DPL3_CORDF</name>
<evidence type="ECO:0000313" key="3">
    <source>
        <dbReference type="Proteomes" id="UP000076881"/>
    </source>
</evidence>
<dbReference type="EMBL" id="AZHF01000007">
    <property type="protein sequence ID" value="OAA72855.1"/>
    <property type="molecule type" value="Genomic_DNA"/>
</dbReference>
<accession>A0A168DPL3</accession>
<dbReference type="OrthoDB" id="4869496at2759"/>
<organism evidence="2 3">
    <name type="scientific">Akanthomyces lecanii RCEF 1005</name>
    <dbReference type="NCBI Taxonomy" id="1081108"/>
    <lineage>
        <taxon>Eukaryota</taxon>
        <taxon>Fungi</taxon>
        <taxon>Dikarya</taxon>
        <taxon>Ascomycota</taxon>
        <taxon>Pezizomycotina</taxon>
        <taxon>Sordariomycetes</taxon>
        <taxon>Hypocreomycetidae</taxon>
        <taxon>Hypocreales</taxon>
        <taxon>Cordycipitaceae</taxon>
        <taxon>Akanthomyces</taxon>
        <taxon>Cordyceps confragosa</taxon>
    </lineage>
</organism>
<comment type="caution">
    <text evidence="2">The sequence shown here is derived from an EMBL/GenBank/DDBJ whole genome shotgun (WGS) entry which is preliminary data.</text>
</comment>
<gene>
    <name evidence="2" type="ORF">LEL_08639</name>
</gene>
<dbReference type="AlphaFoldDB" id="A0A168DPL3"/>
<feature type="signal peptide" evidence="1">
    <location>
        <begin position="1"/>
        <end position="17"/>
    </location>
</feature>
<sequence>MRCLNLIPLAFCSLALAQVDDDFIAAILYGPDDYEFDVLRDRCVNLKKTQPIFSKIEVGYSNVCELYSELNCADKILEFPAGSFDIEELHFKSIQCEVSAEIAGN</sequence>
<protein>
    <submittedName>
        <fullName evidence="2">Uncharacterized protein</fullName>
    </submittedName>
</protein>
<keyword evidence="1" id="KW-0732">Signal</keyword>
<feature type="chain" id="PRO_5007896285" evidence="1">
    <location>
        <begin position="18"/>
        <end position="105"/>
    </location>
</feature>
<dbReference type="Proteomes" id="UP000076881">
    <property type="component" value="Unassembled WGS sequence"/>
</dbReference>
<evidence type="ECO:0000313" key="2">
    <source>
        <dbReference type="EMBL" id="OAA72855.1"/>
    </source>
</evidence>
<evidence type="ECO:0000256" key="1">
    <source>
        <dbReference type="SAM" id="SignalP"/>
    </source>
</evidence>